<dbReference type="SMART" id="SM00977">
    <property type="entry name" value="TilS_C"/>
    <property type="match status" value="1"/>
</dbReference>
<dbReference type="EC" id="6.3.4.19" evidence="8"/>
<feature type="domain" description="Lysidine-tRNA(Ile) synthetase C-terminal" evidence="9">
    <location>
        <begin position="375"/>
        <end position="445"/>
    </location>
</feature>
<comment type="caution">
    <text evidence="10">The sequence shown here is derived from an EMBL/GenBank/DDBJ whole genome shotgun (WGS) entry which is preliminary data.</text>
</comment>
<dbReference type="NCBIfam" id="TIGR02432">
    <property type="entry name" value="lysidine_TilS_N"/>
    <property type="match status" value="1"/>
</dbReference>
<dbReference type="Gene3D" id="3.40.50.620">
    <property type="entry name" value="HUPs"/>
    <property type="match status" value="1"/>
</dbReference>
<dbReference type="InterPro" id="IPR014729">
    <property type="entry name" value="Rossmann-like_a/b/a_fold"/>
</dbReference>
<dbReference type="SUPFAM" id="SSF52402">
    <property type="entry name" value="Adenine nucleotide alpha hydrolases-like"/>
    <property type="match status" value="1"/>
</dbReference>
<organism evidence="10">
    <name type="scientific">candidate division WOR-3 bacterium</name>
    <dbReference type="NCBI Taxonomy" id="2052148"/>
    <lineage>
        <taxon>Bacteria</taxon>
        <taxon>Bacteria division WOR-3</taxon>
    </lineage>
</organism>
<dbReference type="EMBL" id="DTGZ01000135">
    <property type="protein sequence ID" value="HGV98090.1"/>
    <property type="molecule type" value="Genomic_DNA"/>
</dbReference>
<dbReference type="InterPro" id="IPR011063">
    <property type="entry name" value="TilS/TtcA_N"/>
</dbReference>
<dbReference type="Gene3D" id="1.20.59.20">
    <property type="match status" value="1"/>
</dbReference>
<name>A0A7C4TEX3_UNCW3</name>
<dbReference type="SUPFAM" id="SSF82829">
    <property type="entry name" value="MesJ substrate recognition domain-like"/>
    <property type="match status" value="1"/>
</dbReference>
<sequence length="451" mass="52752">MANHIIRVVKETIDEFQMFENVRKAIIGFSSGPDSVCLLDVLKAIYGDRINFTLVYINHGLRNAKVLRKEERLTEYYANKYNCDFRIVKVKIFKGGKGIEAEAREKRYEALMDLCREISAQRIILGHNLDDLVETFFLNLVRGSGNIGLQAMPAVRGIFVRPLIMVKKVEILDYLKEKGLKYSQDITNRNIDIRRNFIRKKIIPMFLKLNPRIYEIIKREIDILHNDEIYFQSKLEKVFNKIVKREPEGYYLDLNRLIYYNKAIGNRLIMKVIGEIKGDMRGITSKHIEEIRNLNNKQSGKKVILPGGLYAQRVYGDIFIGYAGEKKNNEVFLKIGDEVQFNDLRVRAELVNEFKPSDIRNNREFFDFDQLCPPLFLRLRRPGDFVEIKIGRKKLKEILIEKRIPANKRDGVALLCDQKGILWVLGIYRAFRGFIKKGTKNILKVEFEYID</sequence>
<evidence type="ECO:0000256" key="3">
    <source>
        <dbReference type="ARBA" id="ARBA00022598"/>
    </source>
</evidence>
<evidence type="ECO:0000313" key="10">
    <source>
        <dbReference type="EMBL" id="HGV98090.1"/>
    </source>
</evidence>
<gene>
    <name evidence="8 10" type="primary">tilS</name>
    <name evidence="10" type="ORF">ENV60_07325</name>
</gene>
<dbReference type="Pfam" id="PF11734">
    <property type="entry name" value="TilS_C"/>
    <property type="match status" value="1"/>
</dbReference>
<dbReference type="AlphaFoldDB" id="A0A7C4TEX3"/>
<dbReference type="Pfam" id="PF01171">
    <property type="entry name" value="ATP_bind_3"/>
    <property type="match status" value="1"/>
</dbReference>
<dbReference type="InterPro" id="IPR012796">
    <property type="entry name" value="Lysidine-tRNA-synth_C"/>
</dbReference>
<keyword evidence="4 8" id="KW-0819">tRNA processing</keyword>
<keyword evidence="3 8" id="KW-0436">Ligase</keyword>
<evidence type="ECO:0000256" key="1">
    <source>
        <dbReference type="ARBA" id="ARBA00004496"/>
    </source>
</evidence>
<evidence type="ECO:0000259" key="9">
    <source>
        <dbReference type="SMART" id="SM00977"/>
    </source>
</evidence>
<keyword evidence="5" id="KW-0547">Nucleotide-binding</keyword>
<comment type="function">
    <text evidence="8">Ligates lysine onto the cytidine present at position 34 of the AUA codon-specific tRNA(Ile) that contains the anticodon CAU, in an ATP-dependent manner. Cytidine is converted to lysidine, thus changing the amino acid specificity of the tRNA from methionine to isoleucine.</text>
</comment>
<dbReference type="HAMAP" id="MF_01161">
    <property type="entry name" value="tRNA_Ile_lys_synt"/>
    <property type="match status" value="1"/>
</dbReference>
<evidence type="ECO:0000256" key="4">
    <source>
        <dbReference type="ARBA" id="ARBA00022694"/>
    </source>
</evidence>
<dbReference type="GO" id="GO:0006400">
    <property type="term" value="P:tRNA modification"/>
    <property type="evidence" value="ECO:0007669"/>
    <property type="project" value="UniProtKB-UniRule"/>
</dbReference>
<accession>A0A7C4TEX3</accession>
<dbReference type="CDD" id="cd01992">
    <property type="entry name" value="TilS_N"/>
    <property type="match status" value="1"/>
</dbReference>
<dbReference type="GO" id="GO:0005524">
    <property type="term" value="F:ATP binding"/>
    <property type="evidence" value="ECO:0007669"/>
    <property type="project" value="UniProtKB-KW"/>
</dbReference>
<evidence type="ECO:0000256" key="8">
    <source>
        <dbReference type="HAMAP-Rule" id="MF_01161"/>
    </source>
</evidence>
<dbReference type="GO" id="GO:0032267">
    <property type="term" value="F:tRNA(Ile)-lysidine synthase activity"/>
    <property type="evidence" value="ECO:0007669"/>
    <property type="project" value="UniProtKB-EC"/>
</dbReference>
<dbReference type="PANTHER" id="PTHR43033:SF1">
    <property type="entry name" value="TRNA(ILE)-LYSIDINE SYNTHASE-RELATED"/>
    <property type="match status" value="1"/>
</dbReference>
<dbReference type="PANTHER" id="PTHR43033">
    <property type="entry name" value="TRNA(ILE)-LYSIDINE SYNTHASE-RELATED"/>
    <property type="match status" value="1"/>
</dbReference>
<reference evidence="10" key="1">
    <citation type="journal article" date="2020" name="mSystems">
        <title>Genome- and Community-Level Interaction Insights into Carbon Utilization and Element Cycling Functions of Hydrothermarchaeota in Hydrothermal Sediment.</title>
        <authorList>
            <person name="Zhou Z."/>
            <person name="Liu Y."/>
            <person name="Xu W."/>
            <person name="Pan J."/>
            <person name="Luo Z.H."/>
            <person name="Li M."/>
        </authorList>
    </citation>
    <scope>NUCLEOTIDE SEQUENCE [LARGE SCALE GENOMIC DNA]</scope>
    <source>
        <strain evidence="10">SpSt-774</strain>
    </source>
</reference>
<protein>
    <recommendedName>
        <fullName evidence="8">tRNA(Ile)-lysidine synthase</fullName>
        <ecNumber evidence="8">6.3.4.19</ecNumber>
    </recommendedName>
    <alternativeName>
        <fullName evidence="8">tRNA(Ile)-2-lysyl-cytidine synthase</fullName>
    </alternativeName>
    <alternativeName>
        <fullName evidence="8">tRNA(Ile)-lysidine synthetase</fullName>
    </alternativeName>
</protein>
<comment type="similarity">
    <text evidence="8">Belongs to the tRNA(Ile)-lysidine synthase family.</text>
</comment>
<proteinExistence type="inferred from homology"/>
<dbReference type="GO" id="GO:0005737">
    <property type="term" value="C:cytoplasm"/>
    <property type="evidence" value="ECO:0007669"/>
    <property type="project" value="UniProtKB-SubCell"/>
</dbReference>
<comment type="catalytic activity">
    <reaction evidence="7 8">
        <text>cytidine(34) in tRNA(Ile2) + L-lysine + ATP = lysidine(34) in tRNA(Ile2) + AMP + diphosphate + H(+)</text>
        <dbReference type="Rhea" id="RHEA:43744"/>
        <dbReference type="Rhea" id="RHEA-COMP:10625"/>
        <dbReference type="Rhea" id="RHEA-COMP:10670"/>
        <dbReference type="ChEBI" id="CHEBI:15378"/>
        <dbReference type="ChEBI" id="CHEBI:30616"/>
        <dbReference type="ChEBI" id="CHEBI:32551"/>
        <dbReference type="ChEBI" id="CHEBI:33019"/>
        <dbReference type="ChEBI" id="CHEBI:82748"/>
        <dbReference type="ChEBI" id="CHEBI:83665"/>
        <dbReference type="ChEBI" id="CHEBI:456215"/>
        <dbReference type="EC" id="6.3.4.19"/>
    </reaction>
</comment>
<keyword evidence="6" id="KW-0067">ATP-binding</keyword>
<comment type="subcellular location">
    <subcellularLocation>
        <location evidence="1 8">Cytoplasm</location>
    </subcellularLocation>
</comment>
<keyword evidence="2 8" id="KW-0963">Cytoplasm</keyword>
<evidence type="ECO:0000256" key="7">
    <source>
        <dbReference type="ARBA" id="ARBA00048539"/>
    </source>
</evidence>
<dbReference type="NCBIfam" id="TIGR02433">
    <property type="entry name" value="lysidine_TilS_C"/>
    <property type="match status" value="1"/>
</dbReference>
<dbReference type="InterPro" id="IPR012094">
    <property type="entry name" value="tRNA_Ile_lys_synt"/>
</dbReference>
<evidence type="ECO:0000256" key="6">
    <source>
        <dbReference type="ARBA" id="ARBA00022840"/>
    </source>
</evidence>
<comment type="caution">
    <text evidence="8">Lacks conserved residue(s) required for the propagation of feature annotation.</text>
</comment>
<evidence type="ECO:0000256" key="2">
    <source>
        <dbReference type="ARBA" id="ARBA00022490"/>
    </source>
</evidence>
<dbReference type="InterPro" id="IPR012795">
    <property type="entry name" value="tRNA_Ile_lys_synt_N"/>
</dbReference>
<evidence type="ECO:0000256" key="5">
    <source>
        <dbReference type="ARBA" id="ARBA00022741"/>
    </source>
</evidence>
<dbReference type="SUPFAM" id="SSF56037">
    <property type="entry name" value="PheT/TilS domain"/>
    <property type="match status" value="1"/>
</dbReference>